<dbReference type="PANTHER" id="PTHR37162:SF1">
    <property type="entry name" value="BED-TYPE DOMAIN-CONTAINING PROTEIN"/>
    <property type="match status" value="1"/>
</dbReference>
<evidence type="ECO:0000313" key="2">
    <source>
        <dbReference type="Proteomes" id="UP001283361"/>
    </source>
</evidence>
<evidence type="ECO:0000313" key="1">
    <source>
        <dbReference type="EMBL" id="KAK3732952.1"/>
    </source>
</evidence>
<dbReference type="AlphaFoldDB" id="A0AAE1CSI7"/>
<gene>
    <name evidence="1" type="ORF">RRG08_002562</name>
</gene>
<accession>A0AAE1CSI7</accession>
<dbReference type="PANTHER" id="PTHR37162">
    <property type="entry name" value="HAT FAMILY DIMERISATION DOMAINCONTAINING PROTEIN-RELATED"/>
    <property type="match status" value="1"/>
</dbReference>
<proteinExistence type="predicted"/>
<sequence length="181" mass="20960">MESKKESERIEYHIFYTSVETCHHAHNAANAFCKPFSSHVESLLKDLHTDFKWSPESREHFHQLCSLLGITPSSPMQYAPHRWLSVLHVSVDTVRLINALTVYYSSYLQPSSHKIYREYVKEAQRCYDNPALKDLIKLIASKSKSTTADGKERKARICDKLFTLRFQILSILNVYVPVCPI</sequence>
<dbReference type="EMBL" id="JAWDGP010006922">
    <property type="protein sequence ID" value="KAK3732952.1"/>
    <property type="molecule type" value="Genomic_DNA"/>
</dbReference>
<protein>
    <submittedName>
        <fullName evidence="1">Uncharacterized protein</fullName>
    </submittedName>
</protein>
<reference evidence="1" key="1">
    <citation type="journal article" date="2023" name="G3 (Bethesda)">
        <title>A reference genome for the long-term kleptoplast-retaining sea slug Elysia crispata morphotype clarki.</title>
        <authorList>
            <person name="Eastman K.E."/>
            <person name="Pendleton A.L."/>
            <person name="Shaikh M.A."/>
            <person name="Suttiyut T."/>
            <person name="Ogas R."/>
            <person name="Tomko P."/>
            <person name="Gavelis G."/>
            <person name="Widhalm J.R."/>
            <person name="Wisecaver J.H."/>
        </authorList>
    </citation>
    <scope>NUCLEOTIDE SEQUENCE</scope>
    <source>
        <strain evidence="1">ECLA1</strain>
    </source>
</reference>
<comment type="caution">
    <text evidence="1">The sequence shown here is derived from an EMBL/GenBank/DDBJ whole genome shotgun (WGS) entry which is preliminary data.</text>
</comment>
<organism evidence="1 2">
    <name type="scientific">Elysia crispata</name>
    <name type="common">lettuce slug</name>
    <dbReference type="NCBI Taxonomy" id="231223"/>
    <lineage>
        <taxon>Eukaryota</taxon>
        <taxon>Metazoa</taxon>
        <taxon>Spiralia</taxon>
        <taxon>Lophotrochozoa</taxon>
        <taxon>Mollusca</taxon>
        <taxon>Gastropoda</taxon>
        <taxon>Heterobranchia</taxon>
        <taxon>Euthyneura</taxon>
        <taxon>Panpulmonata</taxon>
        <taxon>Sacoglossa</taxon>
        <taxon>Placobranchoidea</taxon>
        <taxon>Plakobranchidae</taxon>
        <taxon>Elysia</taxon>
    </lineage>
</organism>
<keyword evidence="2" id="KW-1185">Reference proteome</keyword>
<name>A0AAE1CSI7_9GAST</name>
<dbReference type="Proteomes" id="UP001283361">
    <property type="component" value="Unassembled WGS sequence"/>
</dbReference>